<dbReference type="Proteomes" id="UP000004510">
    <property type="component" value="Unassembled WGS sequence"/>
</dbReference>
<dbReference type="RefSeq" id="WP_006220086.1">
    <property type="nucleotide sequence ID" value="NZ_GG770409.1"/>
</dbReference>
<evidence type="ECO:0000256" key="2">
    <source>
        <dbReference type="ARBA" id="ARBA00011900"/>
    </source>
</evidence>
<comment type="caution">
    <text evidence="8">The sequence shown here is derived from an EMBL/GenBank/DDBJ whole genome shotgun (WGS) entry which is preliminary data.</text>
</comment>
<dbReference type="EMBL" id="ADMS01000094">
    <property type="protein sequence ID" value="EFF74624.1"/>
    <property type="molecule type" value="Genomic_DNA"/>
</dbReference>
<dbReference type="InterPro" id="IPR002052">
    <property type="entry name" value="DNA_methylase_N6_adenine_CS"/>
</dbReference>
<dbReference type="PRINTS" id="PR00506">
    <property type="entry name" value="D21N6MTFRASE"/>
</dbReference>
<dbReference type="GO" id="GO:0009007">
    <property type="term" value="F:site-specific DNA-methyltransferase (adenine-specific) activity"/>
    <property type="evidence" value="ECO:0007669"/>
    <property type="project" value="UniProtKB-EC"/>
</dbReference>
<comment type="similarity">
    <text evidence="1">Belongs to the N(4)/N(6)-methyltransferase family.</text>
</comment>
<sequence>MPTLNWIGKEAVETHHKEVPFRLLESVPDLSCGDAESGNLIVQGDNLHALKALLPRYAGQVKCIYIDPPYNTGNEGWVYNDNVNSPEIRKWLGEVVGKEGETLDRHDRWLCMMYPRLVLLKQFLREDGAIFVSIDDNELGNLQALMREIFGTGNEVATIVWEKGKKGDSKLVSVTHEYIVAFARNKSLLKARKVKWRRKKPGVEEVLEFYDDLRKKHGDDHTIIRKEMMAWYRAMPKTDPRKAHKHYNWSDKRGLYFAADFAGPDDGRENRPRYPILHPTTQQPCAMPSTGWRWEEDTTKAALADDPPRIHFGKDHTTIPNRKSYLFEIDEEPMMSVFYKDGRAATLEVESLLGAGAFPFPKDSEVIADLVGMVTEPGDIVLDSFGGSGTTAHAVLRKNQHLKKPLNFILVEIDSNTAETKTRTRIKKAIEGYTPLVGKKKTPVPGLGGGFQYFRLSEEPLFQADGKIRSTVSYDQLAEFVWFMETGVGLAESALIIAQHRTPYLGTHKGRAIFLLYNGILKDSSEDGGNVLNGRSLAYLNEVLSGFDGPKVVYGARTRFDKSKLAKLGITFHQLPYELAVKTWF</sequence>
<proteinExistence type="inferred from homology"/>
<organism evidence="8 9">
    <name type="scientific">Achromobacter piechaudii ATCC 43553</name>
    <dbReference type="NCBI Taxonomy" id="742159"/>
    <lineage>
        <taxon>Bacteria</taxon>
        <taxon>Pseudomonadati</taxon>
        <taxon>Pseudomonadota</taxon>
        <taxon>Betaproteobacteria</taxon>
        <taxon>Burkholderiales</taxon>
        <taxon>Alcaligenaceae</taxon>
        <taxon>Achromobacter</taxon>
    </lineage>
</organism>
<feature type="domain" description="DNA methylase N-4/N-6" evidence="7">
    <location>
        <begin position="61"/>
        <end position="419"/>
    </location>
</feature>
<dbReference type="GO" id="GO:0032259">
    <property type="term" value="P:methylation"/>
    <property type="evidence" value="ECO:0007669"/>
    <property type="project" value="UniProtKB-KW"/>
</dbReference>
<evidence type="ECO:0000256" key="5">
    <source>
        <dbReference type="ARBA" id="ARBA00022691"/>
    </source>
</evidence>
<dbReference type="PROSITE" id="PS00092">
    <property type="entry name" value="N6_MTASE"/>
    <property type="match status" value="1"/>
</dbReference>
<dbReference type="REBASE" id="30186">
    <property type="entry name" value="M.Api43553ORF3994P"/>
</dbReference>
<dbReference type="HOGENOM" id="CLU_020164_1_1_4"/>
<evidence type="ECO:0000256" key="4">
    <source>
        <dbReference type="ARBA" id="ARBA00022679"/>
    </source>
</evidence>
<gene>
    <name evidence="8" type="ORF">HMPREF0004_3994</name>
</gene>
<dbReference type="InterPro" id="IPR002941">
    <property type="entry name" value="DNA_methylase_N4/N6"/>
</dbReference>
<dbReference type="PATRIC" id="fig|742159.3.peg.5020"/>
<accession>D4XEU7</accession>
<dbReference type="GeneID" id="92908530"/>
<evidence type="ECO:0000256" key="6">
    <source>
        <dbReference type="ARBA" id="ARBA00047942"/>
    </source>
</evidence>
<dbReference type="GO" id="GO:0003677">
    <property type="term" value="F:DNA binding"/>
    <property type="evidence" value="ECO:0007669"/>
    <property type="project" value="InterPro"/>
</dbReference>
<dbReference type="Pfam" id="PF01555">
    <property type="entry name" value="N6_N4_Mtase"/>
    <property type="match status" value="1"/>
</dbReference>
<keyword evidence="3 8" id="KW-0489">Methyltransferase</keyword>
<dbReference type="SUPFAM" id="SSF53335">
    <property type="entry name" value="S-adenosyl-L-methionine-dependent methyltransferases"/>
    <property type="match status" value="1"/>
</dbReference>
<protein>
    <recommendedName>
        <fullName evidence="2">site-specific DNA-methyltransferase (adenine-specific)</fullName>
        <ecNumber evidence="2">2.1.1.72</ecNumber>
    </recommendedName>
</protein>
<dbReference type="GO" id="GO:0008170">
    <property type="term" value="F:N-methyltransferase activity"/>
    <property type="evidence" value="ECO:0007669"/>
    <property type="project" value="InterPro"/>
</dbReference>
<dbReference type="Gene3D" id="3.40.50.150">
    <property type="entry name" value="Vaccinia Virus protein VP39"/>
    <property type="match status" value="1"/>
</dbReference>
<keyword evidence="5" id="KW-0949">S-adenosyl-L-methionine</keyword>
<keyword evidence="4 8" id="KW-0808">Transferase</keyword>
<comment type="catalytic activity">
    <reaction evidence="6">
        <text>a 2'-deoxyadenosine in DNA + S-adenosyl-L-methionine = an N(6)-methyl-2'-deoxyadenosine in DNA + S-adenosyl-L-homocysteine + H(+)</text>
        <dbReference type="Rhea" id="RHEA:15197"/>
        <dbReference type="Rhea" id="RHEA-COMP:12418"/>
        <dbReference type="Rhea" id="RHEA-COMP:12419"/>
        <dbReference type="ChEBI" id="CHEBI:15378"/>
        <dbReference type="ChEBI" id="CHEBI:57856"/>
        <dbReference type="ChEBI" id="CHEBI:59789"/>
        <dbReference type="ChEBI" id="CHEBI:90615"/>
        <dbReference type="ChEBI" id="CHEBI:90616"/>
        <dbReference type="EC" id="2.1.1.72"/>
    </reaction>
</comment>
<evidence type="ECO:0000313" key="9">
    <source>
        <dbReference type="Proteomes" id="UP000004510"/>
    </source>
</evidence>
<evidence type="ECO:0000256" key="3">
    <source>
        <dbReference type="ARBA" id="ARBA00022603"/>
    </source>
</evidence>
<dbReference type="EC" id="2.1.1.72" evidence="2"/>
<evidence type="ECO:0000259" key="7">
    <source>
        <dbReference type="Pfam" id="PF01555"/>
    </source>
</evidence>
<evidence type="ECO:0000313" key="8">
    <source>
        <dbReference type="EMBL" id="EFF74624.1"/>
    </source>
</evidence>
<dbReference type="OrthoDB" id="9816288at2"/>
<dbReference type="InterPro" id="IPR002295">
    <property type="entry name" value="N4/N6-MTase_EcoPI_Mod-like"/>
</dbReference>
<dbReference type="eggNOG" id="COG2189">
    <property type="taxonomic scope" value="Bacteria"/>
</dbReference>
<name>D4XEU7_9BURK</name>
<dbReference type="AlphaFoldDB" id="D4XEU7"/>
<evidence type="ECO:0000256" key="1">
    <source>
        <dbReference type="ARBA" id="ARBA00006594"/>
    </source>
</evidence>
<dbReference type="InterPro" id="IPR029063">
    <property type="entry name" value="SAM-dependent_MTases_sf"/>
</dbReference>
<reference evidence="9" key="1">
    <citation type="submission" date="2010-03" db="EMBL/GenBank/DDBJ databases">
        <title>Complete sequence of Mobiluncus curtisii ATCC 43063.</title>
        <authorList>
            <person name="Muzny D."/>
            <person name="Qin X."/>
            <person name="Deng J."/>
            <person name="Jiang H."/>
            <person name="Liu Y."/>
            <person name="Qu J."/>
            <person name="Song X.-Z."/>
            <person name="Zhang L."/>
            <person name="Thornton R."/>
            <person name="Coyle M."/>
            <person name="Francisco L."/>
            <person name="Jackson L."/>
            <person name="Javaid M."/>
            <person name="Korchina V."/>
            <person name="Kovar C."/>
            <person name="Mata R."/>
            <person name="Mathew T."/>
            <person name="Ngo R."/>
            <person name="Nguyen L."/>
            <person name="Nguyen N."/>
            <person name="Okwuonu G."/>
            <person name="Ongeri F."/>
            <person name="Pham C."/>
            <person name="Simmons D."/>
            <person name="Wilczek-Boney K."/>
            <person name="Hale W."/>
            <person name="Jakkamsetti A."/>
            <person name="Pham P."/>
            <person name="Ruth R."/>
            <person name="San Lucas F."/>
            <person name="Warren J."/>
            <person name="Zhang J."/>
            <person name="Zhao Z."/>
            <person name="Zhou C."/>
            <person name="Zhu D."/>
            <person name="Lee S."/>
            <person name="Bess C."/>
            <person name="Blankenburg K."/>
            <person name="Forbes L."/>
            <person name="Fu Q."/>
            <person name="Gubbala S."/>
            <person name="Hirani K."/>
            <person name="Jayaseelan J.C."/>
            <person name="Lara F."/>
            <person name="Munidasa M."/>
            <person name="Palculict T."/>
            <person name="Patil S."/>
            <person name="Pu L.-L."/>
            <person name="Saada N."/>
            <person name="Tang L."/>
            <person name="Weissenberger G."/>
            <person name="Zhu Y."/>
            <person name="Hemphill L."/>
            <person name="Shang Y."/>
            <person name="Youmans B."/>
            <person name="Ayvaz T."/>
            <person name="Ross M."/>
            <person name="Santibanez J."/>
            <person name="Aqrawi P."/>
            <person name="Gross S."/>
            <person name="Joshi V."/>
            <person name="Fowler G."/>
            <person name="Nazareth L."/>
            <person name="Reid J."/>
            <person name="Worley K."/>
            <person name="Petrosino J."/>
            <person name="Highlander S."/>
            <person name="Gibbs R."/>
            <person name="Gibbs R."/>
        </authorList>
    </citation>
    <scope>NUCLEOTIDE SEQUENCE [LARGE SCALE GENOMIC DNA]</scope>
    <source>
        <strain evidence="9">ATCC 43553</strain>
    </source>
</reference>